<dbReference type="Gene3D" id="1.10.260.40">
    <property type="entry name" value="lambda repressor-like DNA-binding domains"/>
    <property type="match status" value="1"/>
</dbReference>
<reference evidence="5" key="1">
    <citation type="journal article" date="2022" name="Int. J. Syst. Evol. Microbiol.">
        <title>Granulimonas faecalis gen. nov., sp. nov., and Leptogranulimonas caecicola gen. nov., sp. nov., novel lactate-producing Atopobiaceae bacteria isolated from mouse intestines, and an emended description of the family Atopobiaceae.</title>
        <authorList>
            <person name="Morinaga K."/>
            <person name="Kusada H."/>
            <person name="Sakamoto S."/>
            <person name="Murakami T."/>
            <person name="Toyoda A."/>
            <person name="Mori H."/>
            <person name="Meng X.Y."/>
            <person name="Takashino M."/>
            <person name="Murotomi K."/>
            <person name="Tamaki H."/>
        </authorList>
    </citation>
    <scope>NUCLEOTIDE SEQUENCE</scope>
    <source>
        <strain evidence="5">OPF53</strain>
    </source>
</reference>
<evidence type="ECO:0000256" key="3">
    <source>
        <dbReference type="ARBA" id="ARBA00023163"/>
    </source>
</evidence>
<keyword evidence="2" id="KW-0238">DNA-binding</keyword>
<dbReference type="InterPro" id="IPR028082">
    <property type="entry name" value="Peripla_BP_I"/>
</dbReference>
<keyword evidence="1" id="KW-0805">Transcription regulation</keyword>
<evidence type="ECO:0000256" key="1">
    <source>
        <dbReference type="ARBA" id="ARBA00023015"/>
    </source>
</evidence>
<dbReference type="PANTHER" id="PTHR30146:SF153">
    <property type="entry name" value="LACTOSE OPERON REPRESSOR"/>
    <property type="match status" value="1"/>
</dbReference>
<gene>
    <name evidence="5" type="ORF">ATOP_15540</name>
</gene>
<organism evidence="5 6">
    <name type="scientific">Granulimonas faecalis</name>
    <dbReference type="NCBI Taxonomy" id="2894155"/>
    <lineage>
        <taxon>Bacteria</taxon>
        <taxon>Bacillati</taxon>
        <taxon>Actinomycetota</taxon>
        <taxon>Coriobacteriia</taxon>
        <taxon>Coriobacteriales</taxon>
        <taxon>Kribbibacteriaceae</taxon>
        <taxon>Granulimonas</taxon>
    </lineage>
</organism>
<evidence type="ECO:0000256" key="2">
    <source>
        <dbReference type="ARBA" id="ARBA00023125"/>
    </source>
</evidence>
<dbReference type="EMBL" id="BQKC01000001">
    <property type="protein sequence ID" value="GJM55899.1"/>
    <property type="molecule type" value="Genomic_DNA"/>
</dbReference>
<evidence type="ECO:0000313" key="5">
    <source>
        <dbReference type="EMBL" id="GJM55899.1"/>
    </source>
</evidence>
<dbReference type="InterPro" id="IPR046335">
    <property type="entry name" value="LacI/GalR-like_sensor"/>
</dbReference>
<dbReference type="GO" id="GO:0000976">
    <property type="term" value="F:transcription cis-regulatory region binding"/>
    <property type="evidence" value="ECO:0007669"/>
    <property type="project" value="TreeGrafter"/>
</dbReference>
<dbReference type="InterPro" id="IPR010982">
    <property type="entry name" value="Lambda_DNA-bd_dom_sf"/>
</dbReference>
<dbReference type="CDD" id="cd01392">
    <property type="entry name" value="HTH_LacI"/>
    <property type="match status" value="1"/>
</dbReference>
<proteinExistence type="predicted"/>
<comment type="caution">
    <text evidence="5">The sequence shown here is derived from an EMBL/GenBank/DDBJ whole genome shotgun (WGS) entry which is preliminary data.</text>
</comment>
<dbReference type="CDD" id="cd01574">
    <property type="entry name" value="PBP1_LacI"/>
    <property type="match status" value="1"/>
</dbReference>
<dbReference type="PROSITE" id="PS50932">
    <property type="entry name" value="HTH_LACI_2"/>
    <property type="match status" value="1"/>
</dbReference>
<dbReference type="GO" id="GO:0003700">
    <property type="term" value="F:DNA-binding transcription factor activity"/>
    <property type="evidence" value="ECO:0007669"/>
    <property type="project" value="TreeGrafter"/>
</dbReference>
<dbReference type="Pfam" id="PF13377">
    <property type="entry name" value="Peripla_BP_3"/>
    <property type="match status" value="1"/>
</dbReference>
<dbReference type="InterPro" id="IPR000843">
    <property type="entry name" value="HTH_LacI"/>
</dbReference>
<dbReference type="SMART" id="SM00354">
    <property type="entry name" value="HTH_LACI"/>
    <property type="match status" value="1"/>
</dbReference>
<feature type="domain" description="HTH lacI-type" evidence="4">
    <location>
        <begin position="7"/>
        <end position="61"/>
    </location>
</feature>
<dbReference type="SUPFAM" id="SSF47413">
    <property type="entry name" value="lambda repressor-like DNA-binding domains"/>
    <property type="match status" value="1"/>
</dbReference>
<dbReference type="SUPFAM" id="SSF53822">
    <property type="entry name" value="Periplasmic binding protein-like I"/>
    <property type="match status" value="1"/>
</dbReference>
<evidence type="ECO:0000313" key="6">
    <source>
        <dbReference type="Proteomes" id="UP001055025"/>
    </source>
</evidence>
<dbReference type="AlphaFoldDB" id="A0AAV5B5V9"/>
<keyword evidence="6" id="KW-1185">Reference proteome</keyword>
<evidence type="ECO:0000259" key="4">
    <source>
        <dbReference type="PROSITE" id="PS50932"/>
    </source>
</evidence>
<accession>A0AAV5B5V9</accession>
<name>A0AAV5B5V9_9ACTN</name>
<dbReference type="PANTHER" id="PTHR30146">
    <property type="entry name" value="LACI-RELATED TRANSCRIPTIONAL REPRESSOR"/>
    <property type="match status" value="1"/>
</dbReference>
<dbReference type="Pfam" id="PF00356">
    <property type="entry name" value="LacI"/>
    <property type="match status" value="1"/>
</dbReference>
<dbReference type="Gene3D" id="3.40.50.2300">
    <property type="match status" value="2"/>
</dbReference>
<keyword evidence="3" id="KW-0804">Transcription</keyword>
<dbReference type="RefSeq" id="WP_251173748.1">
    <property type="nucleotide sequence ID" value="NZ_BQKC01000001.1"/>
</dbReference>
<sequence>MARPRPASLADIARAAGVSAQTVSRVANGSDSVRPETAAKVREAMRTLGYRPSFAGRSLKQGRYRTVGLAMFNNITATGNIFRLDGITRAATEAGCALTLIEMDCTDHATLTSAAERLSALPVDGMIFNLTRPAENFLDFKPLAGLPMVIITNLEHPLCPTVDNDQLGCSHTIVDHLLDLGHRTVFHVAGKEESIASRLREQGWREALVARGVEPPPLLRGDWSGMSGYEAGAHLAAIPECTAIYASNDAMALGVVDALNDAGRRVPEDVSVVGVDDSLATVLPHDRITSLRFDNRAVGRWAFEHAMAEAAPQGDTPAHCLMPGTLIQRESVAPPAR</sequence>
<protein>
    <submittedName>
        <fullName evidence="5">LacI family transcriptional regulator</fullName>
    </submittedName>
</protein>
<dbReference type="Proteomes" id="UP001055025">
    <property type="component" value="Unassembled WGS sequence"/>
</dbReference>